<name>A0A9P0HA89_NEZVI</name>
<organism evidence="1 2">
    <name type="scientific">Nezara viridula</name>
    <name type="common">Southern green stink bug</name>
    <name type="synonym">Cimex viridulus</name>
    <dbReference type="NCBI Taxonomy" id="85310"/>
    <lineage>
        <taxon>Eukaryota</taxon>
        <taxon>Metazoa</taxon>
        <taxon>Ecdysozoa</taxon>
        <taxon>Arthropoda</taxon>
        <taxon>Hexapoda</taxon>
        <taxon>Insecta</taxon>
        <taxon>Pterygota</taxon>
        <taxon>Neoptera</taxon>
        <taxon>Paraneoptera</taxon>
        <taxon>Hemiptera</taxon>
        <taxon>Heteroptera</taxon>
        <taxon>Panheteroptera</taxon>
        <taxon>Pentatomomorpha</taxon>
        <taxon>Pentatomoidea</taxon>
        <taxon>Pentatomidae</taxon>
        <taxon>Pentatominae</taxon>
        <taxon>Nezara</taxon>
    </lineage>
</organism>
<protein>
    <submittedName>
        <fullName evidence="1">Uncharacterized protein</fullName>
    </submittedName>
</protein>
<gene>
    <name evidence="1" type="ORF">NEZAVI_LOCUS7998</name>
</gene>
<keyword evidence="2" id="KW-1185">Reference proteome</keyword>
<dbReference type="EMBL" id="OV725080">
    <property type="protein sequence ID" value="CAH1398324.1"/>
    <property type="molecule type" value="Genomic_DNA"/>
</dbReference>
<dbReference type="AlphaFoldDB" id="A0A9P0HA89"/>
<reference evidence="1" key="1">
    <citation type="submission" date="2022-01" db="EMBL/GenBank/DDBJ databases">
        <authorList>
            <person name="King R."/>
        </authorList>
    </citation>
    <scope>NUCLEOTIDE SEQUENCE</scope>
</reference>
<accession>A0A9P0HA89</accession>
<sequence length="204" mass="23084">NTYNHSQNQTNEILSINVINFRPVRGRIRTNYRKAHGYQPQEIKWSYPRPDVNLVKISDQLFLPRGSLERREGRAVSIMGSSRYRADSHANISTRPFHAVKCNEALRPVLPTALHLIWTGCTKYGCQEVDEHRLPLEALSPETKQWLTEDPLFPESASSLLGGPRATASLHLYGAQLCGACRHVRDRFAPSCYNSFSSGVQGMY</sequence>
<evidence type="ECO:0000313" key="1">
    <source>
        <dbReference type="EMBL" id="CAH1398324.1"/>
    </source>
</evidence>
<proteinExistence type="predicted"/>
<feature type="non-terminal residue" evidence="1">
    <location>
        <position position="1"/>
    </location>
</feature>
<evidence type="ECO:0000313" key="2">
    <source>
        <dbReference type="Proteomes" id="UP001152798"/>
    </source>
</evidence>
<dbReference type="Proteomes" id="UP001152798">
    <property type="component" value="Chromosome 4"/>
</dbReference>